<dbReference type="Gene3D" id="1.10.443.10">
    <property type="entry name" value="Intergrase catalytic core"/>
    <property type="match status" value="1"/>
</dbReference>
<dbReference type="Gene3D" id="3.40.50.150">
    <property type="entry name" value="Vaccinia Virus protein VP39"/>
    <property type="match status" value="1"/>
</dbReference>
<evidence type="ECO:0000256" key="2">
    <source>
        <dbReference type="SAM" id="Phobius"/>
    </source>
</evidence>
<organism evidence="3 4">
    <name type="scientific">Prorocentrum cordatum</name>
    <dbReference type="NCBI Taxonomy" id="2364126"/>
    <lineage>
        <taxon>Eukaryota</taxon>
        <taxon>Sar</taxon>
        <taxon>Alveolata</taxon>
        <taxon>Dinophyceae</taxon>
        <taxon>Prorocentrales</taxon>
        <taxon>Prorocentraceae</taxon>
        <taxon>Prorocentrum</taxon>
    </lineage>
</organism>
<name>A0ABN9WN84_9DINO</name>
<sequence>MQVRRAHARRSACEESLMRVIRKSAKYFAPDSAKDFQEVPRAAIQASSKAEWHRIGAKLVELGLAAPIADDRIFKVGNRKVLAGAFGVAKGGTPTFGHDVVQRLIINMVPANSYQRTMRDDIGTLSASPSWVSIPLPEGHVLLWSSDAQASALYCCELPEAWQPYMALAEAIPNELIGVNGAGKTHIALRVIPMGWISAVTVFQHCHRRLGFGLKPLALEQAWVQYYIDDWDHGEIVQSSRLDELAGTLSEVQAEQRAPNQRSGIQVAEGKAKHRELVLERMGAGLDGMVGRVGVTVEKQLLLLALVMWVMGQPQVTVKAMLAVLGRCVRVAEFRRPSMRFLNECWAAGQWRYPQAVPFVMCGELLIDAGVIATDASKQAGGICYAAGLTARGVQAATGEGGLCEEAVHATFAAPQMIRWRPRVILVELFAGAAAAAVAAHPLPMSAAAHLCSEVEPAARRLVRRRWPGVIELGNIEALDLERFTRMLEGFRRDADWVFITAGSPCQGLSTLNAVGKCLEGDRGKLFWKVPALIEASKRAFGTRVDWFVENVFSMGAEARGQFSQALGVAPLLLEAKDFTRVRRPRLFWCFWPACSHLPHGTSIEVRSQGIGQYNKVEVSVERAAADLWPLPFGGWTTLRPVGLERASPTALARWAADQHRYQVNNYEDAVLLWSADRAQGRLPVAEERGVLMRFDRRYFEAAVKDSVLSAERDIVMECLVGNTFCVQCVMLLFGSWLAQIGALSAPLPAELCLQAGEREPNWNIDADFKTPGYRHATAERGLIVDFLRVADRGGTDVRLDCGAPCRARAWPRSALRTSLWAWRIAKSFRWQRPAHISELELEAAVAGAKGRCRDVAKHGCRYLHLLDAQAVAAVCSKCRSSAWRPQPGIRRLSALTLATSCYPMYGYCDTDDMPADAPSRPLRELAATPLARKRYQEAVGSVFDWWVEQKREVQSAVQADMGLVDYIEGRLAAGGSLLDVNCAIAGMCHHFPPFRGRLRESWRLARTWQRAGPAGRARPIAPLIALAFSSGFLAAGFPAAAAILLAAYDTYPRTGEIMALRWHDITTYENSGSAMTRLRDTKSQHQTGAGESVTVRSQTAVALLLKARELAGTASRCEQPAIGMPPALEDQRLTLYSWRRGGASAGFRSHGSMETTLLRGRWASVRTARLCVQDAVAEATTLALLPDQRAACLHLASQFAAQPV</sequence>
<dbReference type="InterPro" id="IPR013762">
    <property type="entry name" value="Integrase-like_cat_sf"/>
</dbReference>
<comment type="caution">
    <text evidence="3">The sequence shown here is derived from an EMBL/GenBank/DDBJ whole genome shotgun (WGS) entry which is preliminary data.</text>
</comment>
<evidence type="ECO:0008006" key="5">
    <source>
        <dbReference type="Google" id="ProtNLM"/>
    </source>
</evidence>
<keyword evidence="2" id="KW-1133">Transmembrane helix</keyword>
<dbReference type="InterPro" id="IPR011010">
    <property type="entry name" value="DNA_brk_join_enz"/>
</dbReference>
<dbReference type="SUPFAM" id="SSF56349">
    <property type="entry name" value="DNA breaking-rejoining enzymes"/>
    <property type="match status" value="1"/>
</dbReference>
<evidence type="ECO:0000313" key="3">
    <source>
        <dbReference type="EMBL" id="CAK0888093.1"/>
    </source>
</evidence>
<feature type="transmembrane region" description="Helical" evidence="2">
    <location>
        <begin position="1024"/>
        <end position="1049"/>
    </location>
</feature>
<dbReference type="Proteomes" id="UP001189429">
    <property type="component" value="Unassembled WGS sequence"/>
</dbReference>
<keyword evidence="2" id="KW-0472">Membrane</keyword>
<accession>A0ABN9WN84</accession>
<evidence type="ECO:0000313" key="4">
    <source>
        <dbReference type="Proteomes" id="UP001189429"/>
    </source>
</evidence>
<dbReference type="EMBL" id="CAUYUJ010019026">
    <property type="protein sequence ID" value="CAK0888093.1"/>
    <property type="molecule type" value="Genomic_DNA"/>
</dbReference>
<protein>
    <recommendedName>
        <fullName evidence="5">DNA (cytosine-5-)-methyltransferase</fullName>
    </recommendedName>
</protein>
<keyword evidence="1" id="KW-0233">DNA recombination</keyword>
<keyword evidence="4" id="KW-1185">Reference proteome</keyword>
<dbReference type="InterPro" id="IPR029063">
    <property type="entry name" value="SAM-dependent_MTases_sf"/>
</dbReference>
<gene>
    <name evidence="3" type="ORF">PCOR1329_LOCUS68942</name>
</gene>
<proteinExistence type="predicted"/>
<keyword evidence="2" id="KW-0812">Transmembrane</keyword>
<dbReference type="SUPFAM" id="SSF53335">
    <property type="entry name" value="S-adenosyl-L-methionine-dependent methyltransferases"/>
    <property type="match status" value="1"/>
</dbReference>
<evidence type="ECO:0000256" key="1">
    <source>
        <dbReference type="ARBA" id="ARBA00023172"/>
    </source>
</evidence>
<reference evidence="3" key="1">
    <citation type="submission" date="2023-10" db="EMBL/GenBank/DDBJ databases">
        <authorList>
            <person name="Chen Y."/>
            <person name="Shah S."/>
            <person name="Dougan E. K."/>
            <person name="Thang M."/>
            <person name="Chan C."/>
        </authorList>
    </citation>
    <scope>NUCLEOTIDE SEQUENCE [LARGE SCALE GENOMIC DNA]</scope>
</reference>